<dbReference type="AlphaFoldDB" id="A0A377ZMJ7"/>
<evidence type="ECO:0000313" key="11">
    <source>
        <dbReference type="Proteomes" id="UP000255192"/>
    </source>
</evidence>
<reference evidence="10 11" key="1">
    <citation type="submission" date="2018-06" db="EMBL/GenBank/DDBJ databases">
        <authorList>
            <consortium name="Pathogen Informatics"/>
            <person name="Doyle S."/>
        </authorList>
    </citation>
    <scope>NUCLEOTIDE SEQUENCE [LARGE SCALE GENOMIC DNA]</scope>
    <source>
        <strain evidence="10 11">NCTC204</strain>
    </source>
</reference>
<dbReference type="EMBL" id="UGMD01000002">
    <property type="protein sequence ID" value="STU76321.1"/>
    <property type="molecule type" value="Genomic_DNA"/>
</dbReference>
<dbReference type="Pfam" id="PF00579">
    <property type="entry name" value="tRNA-synt_1b"/>
    <property type="match status" value="1"/>
</dbReference>
<dbReference type="PANTHER" id="PTHR10055:SF1">
    <property type="entry name" value="TRYPTOPHAN--TRNA LIGASE, CYTOPLASMIC"/>
    <property type="match status" value="1"/>
</dbReference>
<dbReference type="Gene3D" id="1.10.240.10">
    <property type="entry name" value="Tyrosyl-Transfer RNA Synthetase"/>
    <property type="match status" value="1"/>
</dbReference>
<dbReference type="SUPFAM" id="SSF52374">
    <property type="entry name" value="Nucleotidylyl transferase"/>
    <property type="match status" value="1"/>
</dbReference>
<dbReference type="GO" id="GO:0006436">
    <property type="term" value="P:tryptophanyl-tRNA aminoacylation"/>
    <property type="evidence" value="ECO:0007669"/>
    <property type="project" value="TreeGrafter"/>
</dbReference>
<name>A0A377ZMJ7_KLEPN</name>
<evidence type="ECO:0000256" key="5">
    <source>
        <dbReference type="ARBA" id="ARBA00022840"/>
    </source>
</evidence>
<keyword evidence="6 9" id="KW-0648">Protein biosynthesis</keyword>
<dbReference type="GO" id="GO:0004830">
    <property type="term" value="F:tryptophan-tRNA ligase activity"/>
    <property type="evidence" value="ECO:0007669"/>
    <property type="project" value="UniProtKB-EC"/>
</dbReference>
<gene>
    <name evidence="10" type="primary">trpS2_2</name>
    <name evidence="10" type="ORF">NCTC204_01077</name>
</gene>
<organism evidence="10 11">
    <name type="scientific">Klebsiella pneumoniae</name>
    <dbReference type="NCBI Taxonomy" id="573"/>
    <lineage>
        <taxon>Bacteria</taxon>
        <taxon>Pseudomonadati</taxon>
        <taxon>Pseudomonadota</taxon>
        <taxon>Gammaproteobacteria</taxon>
        <taxon>Enterobacterales</taxon>
        <taxon>Enterobacteriaceae</taxon>
        <taxon>Klebsiella/Raoultella group</taxon>
        <taxon>Klebsiella</taxon>
        <taxon>Klebsiella pneumoniae complex</taxon>
    </lineage>
</organism>
<keyword evidence="4 9" id="KW-0547">Nucleotide-binding</keyword>
<dbReference type="InterPro" id="IPR002305">
    <property type="entry name" value="aa-tRNA-synth_Ic"/>
</dbReference>
<dbReference type="PANTHER" id="PTHR10055">
    <property type="entry name" value="TRYPTOPHANYL-TRNA SYNTHETASE"/>
    <property type="match status" value="1"/>
</dbReference>
<evidence type="ECO:0000256" key="1">
    <source>
        <dbReference type="ARBA" id="ARBA00005594"/>
    </source>
</evidence>
<comment type="catalytic activity">
    <reaction evidence="8">
        <text>tRNA(Trp) + L-tryptophan + ATP = L-tryptophyl-tRNA(Trp) + AMP + diphosphate + H(+)</text>
        <dbReference type="Rhea" id="RHEA:24080"/>
        <dbReference type="Rhea" id="RHEA-COMP:9671"/>
        <dbReference type="Rhea" id="RHEA-COMP:9705"/>
        <dbReference type="ChEBI" id="CHEBI:15378"/>
        <dbReference type="ChEBI" id="CHEBI:30616"/>
        <dbReference type="ChEBI" id="CHEBI:33019"/>
        <dbReference type="ChEBI" id="CHEBI:57912"/>
        <dbReference type="ChEBI" id="CHEBI:78442"/>
        <dbReference type="ChEBI" id="CHEBI:78535"/>
        <dbReference type="ChEBI" id="CHEBI:456215"/>
        <dbReference type="EC" id="6.1.1.2"/>
    </reaction>
</comment>
<sequence>MSRLPGVDGNTKMSKSLGNTLTLSATEEEIHHAVSAMYTDPTHLRVSDPGHVEGNVVFTYLDAFHSDKARVAEMKAHYQRGGLGDRQCKNELETCLQTLLAPIRERRATFIQDKGMLLELLRQGSERAHHLTQQTLHEVKRGLGLPVLF</sequence>
<evidence type="ECO:0000256" key="6">
    <source>
        <dbReference type="ARBA" id="ARBA00022917"/>
    </source>
</evidence>
<dbReference type="GO" id="GO:0005524">
    <property type="term" value="F:ATP binding"/>
    <property type="evidence" value="ECO:0007669"/>
    <property type="project" value="UniProtKB-KW"/>
</dbReference>
<proteinExistence type="inferred from homology"/>
<keyword evidence="5 9" id="KW-0067">ATP-binding</keyword>
<accession>A0A377ZMJ7</accession>
<evidence type="ECO:0000256" key="8">
    <source>
        <dbReference type="ARBA" id="ARBA00049929"/>
    </source>
</evidence>
<evidence type="ECO:0000256" key="4">
    <source>
        <dbReference type="ARBA" id="ARBA00022741"/>
    </source>
</evidence>
<dbReference type="FunFam" id="1.10.240.10:FF:000005">
    <property type="entry name" value="Tryptophan--tRNA ligase"/>
    <property type="match status" value="1"/>
</dbReference>
<evidence type="ECO:0000256" key="2">
    <source>
        <dbReference type="ARBA" id="ARBA00013161"/>
    </source>
</evidence>
<evidence type="ECO:0000256" key="7">
    <source>
        <dbReference type="ARBA" id="ARBA00023146"/>
    </source>
</evidence>
<comment type="similarity">
    <text evidence="1 9">Belongs to the class-I aminoacyl-tRNA synthetase family.</text>
</comment>
<evidence type="ECO:0000256" key="9">
    <source>
        <dbReference type="RuleBase" id="RU363036"/>
    </source>
</evidence>
<keyword evidence="7 9" id="KW-0030">Aminoacyl-tRNA synthetase</keyword>
<keyword evidence="3 9" id="KW-0436">Ligase</keyword>
<dbReference type="GO" id="GO:0005737">
    <property type="term" value="C:cytoplasm"/>
    <property type="evidence" value="ECO:0007669"/>
    <property type="project" value="TreeGrafter"/>
</dbReference>
<evidence type="ECO:0000256" key="3">
    <source>
        <dbReference type="ARBA" id="ARBA00022598"/>
    </source>
</evidence>
<protein>
    <recommendedName>
        <fullName evidence="2">tryptophan--tRNA ligase</fullName>
        <ecNumber evidence="2">6.1.1.2</ecNumber>
    </recommendedName>
</protein>
<dbReference type="Proteomes" id="UP000255192">
    <property type="component" value="Unassembled WGS sequence"/>
</dbReference>
<evidence type="ECO:0000313" key="10">
    <source>
        <dbReference type="EMBL" id="STU76321.1"/>
    </source>
</evidence>
<dbReference type="EC" id="6.1.1.2" evidence="2"/>